<feature type="transmembrane region" description="Helical" evidence="1">
    <location>
        <begin position="65"/>
        <end position="83"/>
    </location>
</feature>
<keyword evidence="1" id="KW-0472">Membrane</keyword>
<sequence>MRSRFLFPHKYKPLGWFLFIVGFVLGLILLFNEYEYPKWEMDVFPLLGEKDIFSLAPFKWGKNNVSDEIASILLIIGGILVSFSKTKDEDEYISKIRMESLIWATYVNYIVLIFAVIFVFDFTFFNVMIWNMFTILLFFTIRFHYVLYKSKKVIEDE</sequence>
<organism evidence="2">
    <name type="scientific">hydrothermal vent metagenome</name>
    <dbReference type="NCBI Taxonomy" id="652676"/>
    <lineage>
        <taxon>unclassified sequences</taxon>
        <taxon>metagenomes</taxon>
        <taxon>ecological metagenomes</taxon>
    </lineage>
</organism>
<reference evidence="2" key="1">
    <citation type="submission" date="2018-06" db="EMBL/GenBank/DDBJ databases">
        <authorList>
            <person name="Zhirakovskaya E."/>
        </authorList>
    </citation>
    <scope>NUCLEOTIDE SEQUENCE</scope>
</reference>
<evidence type="ECO:0000313" key="2">
    <source>
        <dbReference type="EMBL" id="VAW27073.1"/>
    </source>
</evidence>
<proteinExistence type="predicted"/>
<dbReference type="EMBL" id="UOER01000676">
    <property type="protein sequence ID" value="VAW27073.1"/>
    <property type="molecule type" value="Genomic_DNA"/>
</dbReference>
<evidence type="ECO:0000256" key="1">
    <source>
        <dbReference type="SAM" id="Phobius"/>
    </source>
</evidence>
<dbReference type="AlphaFoldDB" id="A0A3B0UFF2"/>
<gene>
    <name evidence="2" type="ORF">MNBD_BACTEROID04-1116</name>
</gene>
<keyword evidence="1" id="KW-1133">Transmembrane helix</keyword>
<feature type="transmembrane region" description="Helical" evidence="1">
    <location>
        <begin position="12"/>
        <end position="31"/>
    </location>
</feature>
<protein>
    <submittedName>
        <fullName evidence="2">Uncharacterized protein</fullName>
    </submittedName>
</protein>
<name>A0A3B0UFF2_9ZZZZ</name>
<feature type="transmembrane region" description="Helical" evidence="1">
    <location>
        <begin position="103"/>
        <end position="122"/>
    </location>
</feature>
<keyword evidence="1" id="KW-0812">Transmembrane</keyword>
<accession>A0A3B0UFF2</accession>
<feature type="transmembrane region" description="Helical" evidence="1">
    <location>
        <begin position="128"/>
        <end position="148"/>
    </location>
</feature>